<dbReference type="OrthoDB" id="10059102at2759"/>
<keyword evidence="2" id="KW-0964">Secreted</keyword>
<comment type="subcellular location">
    <subcellularLocation>
        <location evidence="1">Secreted</location>
    </subcellularLocation>
</comment>
<evidence type="ECO:0000259" key="9">
    <source>
        <dbReference type="PROSITE" id="PS50240"/>
    </source>
</evidence>
<dbReference type="EMBL" id="NCKV01011064">
    <property type="protein sequence ID" value="RWS21732.1"/>
    <property type="molecule type" value="Genomic_DNA"/>
</dbReference>
<name>A0A443S2H0_9ACAR</name>
<dbReference type="InterPro" id="IPR043504">
    <property type="entry name" value="Peptidase_S1_PA_chymotrypsin"/>
</dbReference>
<accession>A0A443S2H0</accession>
<keyword evidence="3 8" id="KW-0645">Protease</keyword>
<dbReference type="PANTHER" id="PTHR24264:SF65">
    <property type="entry name" value="SRCR DOMAIN-CONTAINING PROTEIN"/>
    <property type="match status" value="1"/>
</dbReference>
<dbReference type="GO" id="GO:0006508">
    <property type="term" value="P:proteolysis"/>
    <property type="evidence" value="ECO:0007669"/>
    <property type="project" value="UniProtKB-KW"/>
</dbReference>
<dbReference type="InterPro" id="IPR050127">
    <property type="entry name" value="Serine_Proteases_S1"/>
</dbReference>
<keyword evidence="6" id="KW-1015">Disulfide bond</keyword>
<dbReference type="VEuPathDB" id="VectorBase:LDEU010308"/>
<dbReference type="PRINTS" id="PR00722">
    <property type="entry name" value="CHYMOTRYPSIN"/>
</dbReference>
<dbReference type="PROSITE" id="PS00134">
    <property type="entry name" value="TRYPSIN_HIS"/>
    <property type="match status" value="1"/>
</dbReference>
<keyword evidence="11" id="KW-1185">Reference proteome</keyword>
<organism evidence="10 11">
    <name type="scientific">Leptotrombidium deliense</name>
    <dbReference type="NCBI Taxonomy" id="299467"/>
    <lineage>
        <taxon>Eukaryota</taxon>
        <taxon>Metazoa</taxon>
        <taxon>Ecdysozoa</taxon>
        <taxon>Arthropoda</taxon>
        <taxon>Chelicerata</taxon>
        <taxon>Arachnida</taxon>
        <taxon>Acari</taxon>
        <taxon>Acariformes</taxon>
        <taxon>Trombidiformes</taxon>
        <taxon>Prostigmata</taxon>
        <taxon>Anystina</taxon>
        <taxon>Parasitengona</taxon>
        <taxon>Trombiculoidea</taxon>
        <taxon>Trombiculidae</taxon>
        <taxon>Leptotrombidium</taxon>
    </lineage>
</organism>
<keyword evidence="4 8" id="KW-0378">Hydrolase</keyword>
<dbReference type="SMART" id="SM00020">
    <property type="entry name" value="Tryp_SPc"/>
    <property type="match status" value="1"/>
</dbReference>
<dbReference type="Proteomes" id="UP000288716">
    <property type="component" value="Unassembled WGS sequence"/>
</dbReference>
<evidence type="ECO:0000256" key="1">
    <source>
        <dbReference type="ARBA" id="ARBA00004613"/>
    </source>
</evidence>
<dbReference type="InterPro" id="IPR001254">
    <property type="entry name" value="Trypsin_dom"/>
</dbReference>
<dbReference type="PROSITE" id="PS50240">
    <property type="entry name" value="TRYPSIN_DOM"/>
    <property type="match status" value="1"/>
</dbReference>
<dbReference type="PROSITE" id="PS00135">
    <property type="entry name" value="TRYPSIN_SER"/>
    <property type="match status" value="1"/>
</dbReference>
<keyword evidence="5 8" id="KW-0720">Serine protease</keyword>
<reference evidence="10 11" key="1">
    <citation type="journal article" date="2018" name="Gigascience">
        <title>Genomes of trombidid mites reveal novel predicted allergens and laterally-transferred genes associated with secondary metabolism.</title>
        <authorList>
            <person name="Dong X."/>
            <person name="Chaisiri K."/>
            <person name="Xia D."/>
            <person name="Armstrong S.D."/>
            <person name="Fang Y."/>
            <person name="Donnelly M.J."/>
            <person name="Kadowaki T."/>
            <person name="McGarry J.W."/>
            <person name="Darby A.C."/>
            <person name="Makepeace B.L."/>
        </authorList>
    </citation>
    <scope>NUCLEOTIDE SEQUENCE [LARGE SCALE GENOMIC DNA]</scope>
    <source>
        <strain evidence="10">UoL-UT</strain>
    </source>
</reference>
<dbReference type="InterPro" id="IPR018114">
    <property type="entry name" value="TRYPSIN_HIS"/>
</dbReference>
<evidence type="ECO:0000256" key="5">
    <source>
        <dbReference type="ARBA" id="ARBA00022825"/>
    </source>
</evidence>
<dbReference type="PANTHER" id="PTHR24264">
    <property type="entry name" value="TRYPSIN-RELATED"/>
    <property type="match status" value="1"/>
</dbReference>
<gene>
    <name evidence="10" type="ORF">B4U80_01912</name>
</gene>
<evidence type="ECO:0000256" key="8">
    <source>
        <dbReference type="RuleBase" id="RU363034"/>
    </source>
</evidence>
<dbReference type="GO" id="GO:0005615">
    <property type="term" value="C:extracellular space"/>
    <property type="evidence" value="ECO:0007669"/>
    <property type="project" value="TreeGrafter"/>
</dbReference>
<keyword evidence="10" id="KW-0812">Transmembrane</keyword>
<dbReference type="InterPro" id="IPR001314">
    <property type="entry name" value="Peptidase_S1A"/>
</dbReference>
<evidence type="ECO:0000256" key="2">
    <source>
        <dbReference type="ARBA" id="ARBA00022525"/>
    </source>
</evidence>
<dbReference type="FunFam" id="2.40.10.10:FF:000002">
    <property type="entry name" value="Transmembrane protease serine"/>
    <property type="match status" value="1"/>
</dbReference>
<comment type="similarity">
    <text evidence="7">Belongs to the peptidase S1 family. CLIP subfamily.</text>
</comment>
<dbReference type="SUPFAM" id="SSF50494">
    <property type="entry name" value="Trypsin-like serine proteases"/>
    <property type="match status" value="1"/>
</dbReference>
<dbReference type="AlphaFoldDB" id="A0A443S2H0"/>
<dbReference type="InterPro" id="IPR033116">
    <property type="entry name" value="TRYPSIN_SER"/>
</dbReference>
<evidence type="ECO:0000256" key="4">
    <source>
        <dbReference type="ARBA" id="ARBA00022801"/>
    </source>
</evidence>
<evidence type="ECO:0000256" key="6">
    <source>
        <dbReference type="ARBA" id="ARBA00023157"/>
    </source>
</evidence>
<dbReference type="Pfam" id="PF00089">
    <property type="entry name" value="Trypsin"/>
    <property type="match status" value="1"/>
</dbReference>
<dbReference type="Gene3D" id="2.40.10.10">
    <property type="entry name" value="Trypsin-like serine proteases"/>
    <property type="match status" value="1"/>
</dbReference>
<dbReference type="FunFam" id="2.40.10.10:FF:000068">
    <property type="entry name" value="transmembrane protease serine 2"/>
    <property type="match status" value="1"/>
</dbReference>
<dbReference type="GO" id="GO:0004252">
    <property type="term" value="F:serine-type endopeptidase activity"/>
    <property type="evidence" value="ECO:0007669"/>
    <property type="project" value="InterPro"/>
</dbReference>
<feature type="non-terminal residue" evidence="10">
    <location>
        <position position="272"/>
    </location>
</feature>
<feature type="domain" description="Peptidase S1" evidence="9">
    <location>
        <begin position="25"/>
        <end position="272"/>
    </location>
</feature>
<evidence type="ECO:0000313" key="10">
    <source>
        <dbReference type="EMBL" id="RWS21732.1"/>
    </source>
</evidence>
<evidence type="ECO:0000256" key="7">
    <source>
        <dbReference type="ARBA" id="ARBA00024195"/>
    </source>
</evidence>
<proteinExistence type="inferred from homology"/>
<sequence length="272" mass="29691">MTIFGHSTKAVKCGQNVDTSPGFRIVGGANATQGLIPWQVALTSGSSVICGGSIIAPSWVLTAAHCYDGFANNTYVNPSKKYYAIAGSLLKKGAKIGQRREIEKMIFHPKFNSRLFADIMLLKLKTPFKYGPTPSNNQYATAIGPICLPESNSKEWTYKGVTKVSGFGRMEHKGDKSETLRFIRVNVVDDKLCYKRYAKEKSKYPFDHNTMVCCGSLQKGIATCSGDSGGPFVGRLGDHYIQIGIVSYGASCGKNGTPSVFVKVLAYRDWIK</sequence>
<dbReference type="STRING" id="299467.A0A443S2H0"/>
<comment type="caution">
    <text evidence="10">The sequence shown here is derived from an EMBL/GenBank/DDBJ whole genome shotgun (WGS) entry which is preliminary data.</text>
</comment>
<evidence type="ECO:0000256" key="3">
    <source>
        <dbReference type="ARBA" id="ARBA00022670"/>
    </source>
</evidence>
<protein>
    <submittedName>
        <fullName evidence="10">Transmembrane protease serine 2-like isoform X4</fullName>
    </submittedName>
</protein>
<dbReference type="CDD" id="cd00190">
    <property type="entry name" value="Tryp_SPc"/>
    <property type="match status" value="1"/>
</dbReference>
<dbReference type="InterPro" id="IPR009003">
    <property type="entry name" value="Peptidase_S1_PA"/>
</dbReference>
<evidence type="ECO:0000313" key="11">
    <source>
        <dbReference type="Proteomes" id="UP000288716"/>
    </source>
</evidence>
<keyword evidence="10" id="KW-0472">Membrane</keyword>